<evidence type="ECO:0000313" key="2">
    <source>
        <dbReference type="EMBL" id="KAE9404328.1"/>
    </source>
</evidence>
<accession>A0A6A4I4H3</accession>
<name>A0A6A4I4H3_9AGAR</name>
<proteinExistence type="predicted"/>
<feature type="transmembrane region" description="Helical" evidence="1">
    <location>
        <begin position="40"/>
        <end position="60"/>
    </location>
</feature>
<sequence>MYDTLLFGMTLFKSYQARSQPRIKEMEGLSLFTIIVRDGTMYFGFMALANLVNVLTFYITGDSLLRGTLSPFASCTSVTLMSRLMLHLLEIADKGLYVCHGDRPAGSYNPDATISTIGFGGDRFQETNNHSQETTVASSILDVNTADLSSKKVEV</sequence>
<dbReference type="AlphaFoldDB" id="A0A6A4I4H3"/>
<dbReference type="EMBL" id="ML769417">
    <property type="protein sequence ID" value="KAE9404328.1"/>
    <property type="molecule type" value="Genomic_DNA"/>
</dbReference>
<reference evidence="2" key="1">
    <citation type="journal article" date="2019" name="Environ. Microbiol.">
        <title>Fungal ecological strategies reflected in gene transcription - a case study of two litter decomposers.</title>
        <authorList>
            <person name="Barbi F."/>
            <person name="Kohler A."/>
            <person name="Barry K."/>
            <person name="Baskaran P."/>
            <person name="Daum C."/>
            <person name="Fauchery L."/>
            <person name="Ihrmark K."/>
            <person name="Kuo A."/>
            <person name="LaButti K."/>
            <person name="Lipzen A."/>
            <person name="Morin E."/>
            <person name="Grigoriev I.V."/>
            <person name="Henrissat B."/>
            <person name="Lindahl B."/>
            <person name="Martin F."/>
        </authorList>
    </citation>
    <scope>NUCLEOTIDE SEQUENCE</scope>
    <source>
        <strain evidence="2">JB14</strain>
    </source>
</reference>
<dbReference type="Proteomes" id="UP000799118">
    <property type="component" value="Unassembled WGS sequence"/>
</dbReference>
<evidence type="ECO:0000256" key="1">
    <source>
        <dbReference type="SAM" id="Phobius"/>
    </source>
</evidence>
<gene>
    <name evidence="2" type="ORF">BT96DRAFT_423936</name>
</gene>
<keyword evidence="1" id="KW-0812">Transmembrane</keyword>
<keyword evidence="1" id="KW-0472">Membrane</keyword>
<organism evidence="2 3">
    <name type="scientific">Gymnopus androsaceus JB14</name>
    <dbReference type="NCBI Taxonomy" id="1447944"/>
    <lineage>
        <taxon>Eukaryota</taxon>
        <taxon>Fungi</taxon>
        <taxon>Dikarya</taxon>
        <taxon>Basidiomycota</taxon>
        <taxon>Agaricomycotina</taxon>
        <taxon>Agaricomycetes</taxon>
        <taxon>Agaricomycetidae</taxon>
        <taxon>Agaricales</taxon>
        <taxon>Marasmiineae</taxon>
        <taxon>Omphalotaceae</taxon>
        <taxon>Gymnopus</taxon>
    </lineage>
</organism>
<evidence type="ECO:0000313" key="3">
    <source>
        <dbReference type="Proteomes" id="UP000799118"/>
    </source>
</evidence>
<keyword evidence="1" id="KW-1133">Transmembrane helix</keyword>
<keyword evidence="3" id="KW-1185">Reference proteome</keyword>
<protein>
    <submittedName>
        <fullName evidence="2">Uncharacterized protein</fullName>
    </submittedName>
</protein>
<dbReference type="OrthoDB" id="2686513at2759"/>